<dbReference type="EMBL" id="JAUEPP010000001">
    <property type="protein sequence ID" value="KAK3354662.1"/>
    <property type="molecule type" value="Genomic_DNA"/>
</dbReference>
<name>A0AAE0JN34_9PEZI</name>
<proteinExistence type="predicted"/>
<keyword evidence="2" id="KW-0812">Transmembrane</keyword>
<accession>A0AAE0JN34</accession>
<feature type="region of interest" description="Disordered" evidence="1">
    <location>
        <begin position="428"/>
        <end position="453"/>
    </location>
</feature>
<dbReference type="AlphaFoldDB" id="A0AAE0JN34"/>
<dbReference type="GeneID" id="87863094"/>
<feature type="compositionally biased region" description="Low complexity" evidence="1">
    <location>
        <begin position="993"/>
        <end position="1016"/>
    </location>
</feature>
<dbReference type="RefSeq" id="XP_062686040.1">
    <property type="nucleotide sequence ID" value="XM_062825940.1"/>
</dbReference>
<feature type="region of interest" description="Disordered" evidence="1">
    <location>
        <begin position="694"/>
        <end position="718"/>
    </location>
</feature>
<keyword evidence="4" id="KW-1185">Reference proteome</keyword>
<comment type="caution">
    <text evidence="3">The sequence shown here is derived from an EMBL/GenBank/DDBJ whole genome shotgun (WGS) entry which is preliminary data.</text>
</comment>
<sequence>MAHRGAHSAPTGLYSTGGFKPPSFGVVPKARSDVRQPSRISSTHVVVEPIPTKERPWLPSDGLYQELNKKAMHERKIAILGVDDRLLKPLPLKKHPFHTLDYIPFARSSLEAFGAIEAGLKGVAKKLRLDVGLGVDVTPVIPRQVVTIRESGWRPTQLGFDHIRWPTLSEEDKEIEFQSDWYGILWEDLMRRVYRWAEKYFDNEGSDVKLSAKSVKDWMNLWKQAGVSDQFVHYASLVARQDNNHPAGWDVLLAKGRYRKFLMVAVLVRLLQEQVFDELLFGADRGTKRMLEAQDECYIEMDGYVRTVMRSQSVRAALGEYILTPEFWPEVDKLAIQTTALFSPLLRFMDVEFEKRIDPLEFHQEIHDIIAEAGYFNIAMRLSRDVFRFNWPLPGDAWSFEVENVDDIPFEISRAWADKHEQDAQKRYHAGLEADRRRKKRRKELGLDGRTPRTTAAMARGTLRLALDDASTKLKSGLTATAARLARLRPGFVAPTVHDPPPAPEPNYSRSKSDPNRPELYLPSRLAKTQIAIFPAIQRYMNLETFRREEVKKNPSFRVGLSFHTNDLMASIETHPTYEYYFDKVIPRNPPPKEEDSSDEQGYKAPHTRRRLKHHMNPFDRQEDAQAIHLIAKGNAIYYSGVADESNLSALRRSSNDPSAGPEKYYIGYPGYLPEHVPTLREWTNLPLTSRHSSHSSHSLSSSSSSSSSSSPYFSSSRTSSSLLSRLIPSNRTLLHLRRLLFTLLIYSLLRFLVLPFLFPSFLPFFLALESTLLHVFNQVKDGLTTLLTPIVDALRPLVGLLLRALTLLQNLALAILKPVLAPIGDLVKKVVLPPLAALLRGVGYLYSQLVRRGPVGWVWARLEGALGWWGDWVKLVDESVRGGLERVDGWLGGATGATFLPEAWRRRGGAVGGGGTGGGGGGLTTTVTTTATTTTTTAGAVAGGGGNWNPFARGVESDLKTEKTTYTVTTNGGEEVFTVTEKNTAKGGGLTSGRRTSTTASTVTTGDGTFTLAGAAPPPPLTP</sequence>
<dbReference type="Proteomes" id="UP001278500">
    <property type="component" value="Unassembled WGS sequence"/>
</dbReference>
<feature type="region of interest" description="Disordered" evidence="1">
    <location>
        <begin position="585"/>
        <end position="607"/>
    </location>
</feature>
<feature type="compositionally biased region" description="Basic and acidic residues" evidence="1">
    <location>
        <begin position="585"/>
        <end position="595"/>
    </location>
</feature>
<organism evidence="3 4">
    <name type="scientific">Neurospora tetraspora</name>
    <dbReference type="NCBI Taxonomy" id="94610"/>
    <lineage>
        <taxon>Eukaryota</taxon>
        <taxon>Fungi</taxon>
        <taxon>Dikarya</taxon>
        <taxon>Ascomycota</taxon>
        <taxon>Pezizomycotina</taxon>
        <taxon>Sordariomycetes</taxon>
        <taxon>Sordariomycetidae</taxon>
        <taxon>Sordariales</taxon>
        <taxon>Sordariaceae</taxon>
        <taxon>Neurospora</taxon>
    </lineage>
</organism>
<keyword evidence="2" id="KW-0472">Membrane</keyword>
<keyword evidence="2" id="KW-1133">Transmembrane helix</keyword>
<evidence type="ECO:0000256" key="2">
    <source>
        <dbReference type="SAM" id="Phobius"/>
    </source>
</evidence>
<evidence type="ECO:0000256" key="1">
    <source>
        <dbReference type="SAM" id="MobiDB-lite"/>
    </source>
</evidence>
<feature type="region of interest" description="Disordered" evidence="1">
    <location>
        <begin position="984"/>
        <end position="1024"/>
    </location>
</feature>
<feature type="transmembrane region" description="Helical" evidence="2">
    <location>
        <begin position="740"/>
        <end position="767"/>
    </location>
</feature>
<reference evidence="3" key="1">
    <citation type="journal article" date="2023" name="Mol. Phylogenet. Evol.">
        <title>Genome-scale phylogeny and comparative genomics of the fungal order Sordariales.</title>
        <authorList>
            <person name="Hensen N."/>
            <person name="Bonometti L."/>
            <person name="Westerberg I."/>
            <person name="Brannstrom I.O."/>
            <person name="Guillou S."/>
            <person name="Cros-Aarteil S."/>
            <person name="Calhoun S."/>
            <person name="Haridas S."/>
            <person name="Kuo A."/>
            <person name="Mondo S."/>
            <person name="Pangilinan J."/>
            <person name="Riley R."/>
            <person name="LaButti K."/>
            <person name="Andreopoulos B."/>
            <person name="Lipzen A."/>
            <person name="Chen C."/>
            <person name="Yan M."/>
            <person name="Daum C."/>
            <person name="Ng V."/>
            <person name="Clum A."/>
            <person name="Steindorff A."/>
            <person name="Ohm R.A."/>
            <person name="Martin F."/>
            <person name="Silar P."/>
            <person name="Natvig D.O."/>
            <person name="Lalanne C."/>
            <person name="Gautier V."/>
            <person name="Ament-Velasquez S.L."/>
            <person name="Kruys A."/>
            <person name="Hutchinson M.I."/>
            <person name="Powell A.J."/>
            <person name="Barry K."/>
            <person name="Miller A.N."/>
            <person name="Grigoriev I.V."/>
            <person name="Debuchy R."/>
            <person name="Gladieux P."/>
            <person name="Hiltunen Thoren M."/>
            <person name="Johannesson H."/>
        </authorList>
    </citation>
    <scope>NUCLEOTIDE SEQUENCE</scope>
    <source>
        <strain evidence="3">CBS 560.94</strain>
    </source>
</reference>
<feature type="region of interest" description="Disordered" evidence="1">
    <location>
        <begin position="492"/>
        <end position="519"/>
    </location>
</feature>
<protein>
    <submittedName>
        <fullName evidence="3">Uncharacterized protein</fullName>
    </submittedName>
</protein>
<evidence type="ECO:0000313" key="3">
    <source>
        <dbReference type="EMBL" id="KAK3354662.1"/>
    </source>
</evidence>
<gene>
    <name evidence="3" type="ORF">B0H65DRAFT_449163</name>
</gene>
<reference evidence="3" key="2">
    <citation type="submission" date="2023-06" db="EMBL/GenBank/DDBJ databases">
        <authorList>
            <consortium name="Lawrence Berkeley National Laboratory"/>
            <person name="Haridas S."/>
            <person name="Hensen N."/>
            <person name="Bonometti L."/>
            <person name="Westerberg I."/>
            <person name="Brannstrom I.O."/>
            <person name="Guillou S."/>
            <person name="Cros-Aarteil S."/>
            <person name="Calhoun S."/>
            <person name="Kuo A."/>
            <person name="Mondo S."/>
            <person name="Pangilinan J."/>
            <person name="Riley R."/>
            <person name="Labutti K."/>
            <person name="Andreopoulos B."/>
            <person name="Lipzen A."/>
            <person name="Chen C."/>
            <person name="Yanf M."/>
            <person name="Daum C."/>
            <person name="Ng V."/>
            <person name="Clum A."/>
            <person name="Steindorff A."/>
            <person name="Ohm R."/>
            <person name="Martin F."/>
            <person name="Silar P."/>
            <person name="Natvig D."/>
            <person name="Lalanne C."/>
            <person name="Gautier V."/>
            <person name="Ament-Velasquez S.L."/>
            <person name="Kruys A."/>
            <person name="Hutchinson M.I."/>
            <person name="Powell A.J."/>
            <person name="Barry K."/>
            <person name="Miller A.N."/>
            <person name="Grigoriev I.V."/>
            <person name="Debuchy R."/>
            <person name="Gladieux P."/>
            <person name="Thoren M.H."/>
            <person name="Johannesson H."/>
        </authorList>
    </citation>
    <scope>NUCLEOTIDE SEQUENCE</scope>
    <source>
        <strain evidence="3">CBS 560.94</strain>
    </source>
</reference>
<evidence type="ECO:0000313" key="4">
    <source>
        <dbReference type="Proteomes" id="UP001278500"/>
    </source>
</evidence>